<dbReference type="Proteomes" id="UP000005387">
    <property type="component" value="Unassembled WGS sequence"/>
</dbReference>
<organism evidence="1 2">
    <name type="scientific">Paenibacillus curdlanolyticus YK9</name>
    <dbReference type="NCBI Taxonomy" id="717606"/>
    <lineage>
        <taxon>Bacteria</taxon>
        <taxon>Bacillati</taxon>
        <taxon>Bacillota</taxon>
        <taxon>Bacilli</taxon>
        <taxon>Bacillales</taxon>
        <taxon>Paenibacillaceae</taxon>
        <taxon>Paenibacillus</taxon>
    </lineage>
</organism>
<accession>E0IG46</accession>
<name>E0IG46_9BACL</name>
<evidence type="ECO:0000313" key="2">
    <source>
        <dbReference type="Proteomes" id="UP000005387"/>
    </source>
</evidence>
<protein>
    <submittedName>
        <fullName evidence="1">Uncharacterized protein</fullName>
    </submittedName>
</protein>
<evidence type="ECO:0000313" key="1">
    <source>
        <dbReference type="EMBL" id="EFM08626.1"/>
    </source>
</evidence>
<gene>
    <name evidence="1" type="ORF">PaecuDRAFT_4637</name>
</gene>
<keyword evidence="2" id="KW-1185">Reference proteome</keyword>
<dbReference type="STRING" id="717606.PaecuDRAFT_4637"/>
<dbReference type="AlphaFoldDB" id="E0IG46"/>
<proteinExistence type="predicted"/>
<dbReference type="EMBL" id="AEDD01000015">
    <property type="protein sequence ID" value="EFM08626.1"/>
    <property type="molecule type" value="Genomic_DNA"/>
</dbReference>
<sequence>MTCFASSGYAADLLSATIVKASIYINNTNQTQSLDEPIKIYI</sequence>
<reference evidence="1 2" key="1">
    <citation type="submission" date="2010-07" db="EMBL/GenBank/DDBJ databases">
        <title>The draft genome of Paenibacillus curdlanolyticus YK9.</title>
        <authorList>
            <consortium name="US DOE Joint Genome Institute (JGI-PGF)"/>
            <person name="Lucas S."/>
            <person name="Copeland A."/>
            <person name="Lapidus A."/>
            <person name="Cheng J.-F."/>
            <person name="Bruce D."/>
            <person name="Goodwin L."/>
            <person name="Pitluck S."/>
            <person name="Land M.L."/>
            <person name="Hauser L."/>
            <person name="Chang Y.-J."/>
            <person name="Jeffries C."/>
            <person name="Anderson I.J."/>
            <person name="Johnson E."/>
            <person name="Loganathan U."/>
            <person name="Mulhopadhyay B."/>
            <person name="Kyrpides N."/>
            <person name="Woyke T.J."/>
        </authorList>
    </citation>
    <scope>NUCLEOTIDE SEQUENCE [LARGE SCALE GENOMIC DNA]</scope>
    <source>
        <strain evidence="1 2">YK9</strain>
    </source>
</reference>